<gene>
    <name evidence="7" type="ORF">HID58_029171</name>
</gene>
<dbReference type="Gene3D" id="3.60.10.10">
    <property type="entry name" value="Endonuclease/exonuclease/phosphatase"/>
    <property type="match status" value="1"/>
</dbReference>
<dbReference type="Pfam" id="PF13532">
    <property type="entry name" value="2OG-FeII_Oxy_2"/>
    <property type="match status" value="1"/>
</dbReference>
<dbReference type="PROSITE" id="PS50102">
    <property type="entry name" value="RRM"/>
    <property type="match status" value="1"/>
</dbReference>
<dbReference type="InterPro" id="IPR036691">
    <property type="entry name" value="Endo/exonu/phosph_ase_sf"/>
</dbReference>
<keyword evidence="8" id="KW-1185">Reference proteome</keyword>
<dbReference type="PROSITE" id="PS51471">
    <property type="entry name" value="FE2OG_OXY"/>
    <property type="match status" value="1"/>
</dbReference>
<accession>A0ABQ8CEB6</accession>
<dbReference type="Pfam" id="PF03372">
    <property type="entry name" value="Exo_endo_phos"/>
    <property type="match status" value="1"/>
</dbReference>
<feature type="region of interest" description="Disordered" evidence="3">
    <location>
        <begin position="510"/>
        <end position="531"/>
    </location>
</feature>
<dbReference type="SUPFAM" id="SSF56219">
    <property type="entry name" value="DNase I-like"/>
    <property type="match status" value="1"/>
</dbReference>
<reference evidence="7 8" key="1">
    <citation type="submission" date="2021-05" db="EMBL/GenBank/DDBJ databases">
        <title>Genome Assembly of Synthetic Allotetraploid Brassica napus Reveals Homoeologous Exchanges between Subgenomes.</title>
        <authorList>
            <person name="Davis J.T."/>
        </authorList>
    </citation>
    <scope>NUCLEOTIDE SEQUENCE [LARGE SCALE GENOMIC DNA]</scope>
    <source>
        <strain evidence="8">cv. Da-Ae</strain>
        <tissue evidence="7">Seedling</tissue>
    </source>
</reference>
<keyword evidence="2" id="KW-0694">RNA-binding</keyword>
<dbReference type="PANTHER" id="PTHR12121">
    <property type="entry name" value="CARBON CATABOLITE REPRESSOR PROTEIN 4"/>
    <property type="match status" value="1"/>
</dbReference>
<feature type="compositionally biased region" description="Basic and acidic residues" evidence="3">
    <location>
        <begin position="23"/>
        <end position="34"/>
    </location>
</feature>
<dbReference type="EMBL" id="JAGKQM010000008">
    <property type="protein sequence ID" value="KAH0914725.1"/>
    <property type="molecule type" value="Genomic_DNA"/>
</dbReference>
<dbReference type="InterPro" id="IPR005135">
    <property type="entry name" value="Endo/exonuclease/phosphatase"/>
</dbReference>
<keyword evidence="4" id="KW-0812">Transmembrane</keyword>
<dbReference type="InterPro" id="IPR012677">
    <property type="entry name" value="Nucleotide-bd_a/b_plait_sf"/>
</dbReference>
<evidence type="ECO:0000313" key="7">
    <source>
        <dbReference type="EMBL" id="KAH0914725.1"/>
    </source>
</evidence>
<dbReference type="InterPro" id="IPR005123">
    <property type="entry name" value="Oxoglu/Fe-dep_dioxygenase_dom"/>
</dbReference>
<comment type="caution">
    <text evidence="7">The sequence shown here is derived from an EMBL/GenBank/DDBJ whole genome shotgun (WGS) entry which is preliminary data.</text>
</comment>
<feature type="compositionally biased region" description="Low complexity" evidence="3">
    <location>
        <begin position="48"/>
        <end position="60"/>
    </location>
</feature>
<dbReference type="Gene3D" id="2.60.120.590">
    <property type="entry name" value="Alpha-ketoglutarate-dependent dioxygenase AlkB-like"/>
    <property type="match status" value="1"/>
</dbReference>
<evidence type="ECO:0000259" key="5">
    <source>
        <dbReference type="PROSITE" id="PS50102"/>
    </source>
</evidence>
<dbReference type="InterPro" id="IPR000504">
    <property type="entry name" value="RRM_dom"/>
</dbReference>
<dbReference type="SUPFAM" id="SSF54928">
    <property type="entry name" value="RNA-binding domain, RBD"/>
    <property type="match status" value="1"/>
</dbReference>
<feature type="region of interest" description="Disordered" evidence="3">
    <location>
        <begin position="1"/>
        <end position="60"/>
    </location>
</feature>
<dbReference type="Gene3D" id="3.30.70.330">
    <property type="match status" value="1"/>
</dbReference>
<evidence type="ECO:0000259" key="6">
    <source>
        <dbReference type="PROSITE" id="PS51471"/>
    </source>
</evidence>
<dbReference type="InterPro" id="IPR035979">
    <property type="entry name" value="RBD_domain_sf"/>
</dbReference>
<keyword evidence="4" id="KW-0472">Membrane</keyword>
<protein>
    <submittedName>
        <fullName evidence="7">Uncharacterized protein</fullName>
    </submittedName>
</protein>
<name>A0ABQ8CEB6_BRANA</name>
<dbReference type="InterPro" id="IPR037151">
    <property type="entry name" value="AlkB-like_sf"/>
</dbReference>
<evidence type="ECO:0000256" key="4">
    <source>
        <dbReference type="SAM" id="Phobius"/>
    </source>
</evidence>
<dbReference type="PANTHER" id="PTHR12121:SF68">
    <property type="entry name" value="CARBON CATABOLITE REPRESSOR PROTEIN 4 HOMOLOG 4-RELATED"/>
    <property type="match status" value="1"/>
</dbReference>
<feature type="domain" description="RRM" evidence="5">
    <location>
        <begin position="63"/>
        <end position="141"/>
    </location>
</feature>
<feature type="domain" description="Fe2OG dioxygenase" evidence="6">
    <location>
        <begin position="247"/>
        <end position="370"/>
    </location>
</feature>
<dbReference type="Proteomes" id="UP000824890">
    <property type="component" value="Unassembled WGS sequence"/>
</dbReference>
<sequence length="718" mass="80716">MGLRWPIIQPTAKSRRRKTKTPSRSEEVSNHKEQSLATKMVQPRFVRPSPSSPSSGTGEPNSSNLYVANCGPAVGLSHDAIGAVFSAFGEVKGVFPADESGVRVIVSFADPFSAKSALEALSGRPCPDLDGRTLHIRYSVLQLPSQTQVNECVPVSLSGSDLNIPGLFLLPDFVTAEEEQQLLAAVDTQPWIGLAKRRVQHYGYEFCYGTRNVDTKNRLGELPTFVSPILQRISLFPNLDYDPASLNLDQLTVNEYPCGVGLSPHIDTHSAFEDCIFSLSLAGPCIMEFRRYSASTWKAASTTTDDDEKPDSSTCIKKALYLPPRSMLLLSGEARYAWNHYIPHHKIDKVKDKVIRRSPRRVSFTLRKVRNHPCRCLTILFCFIFLVPFFLLSPGIRFRLVSYNILAQILAVNETCSSFLCRRWKARSHAILSVLKKLQADFFCLQEVDEYDSFYRKNMESLGYSGIYIQRTGQRKRDGCAIFYKPSCAELVTKERIEYNDLLDEQKIETSNEAKGDEKEAKDSQKDSRDLNDPQVRLKRDCVGIMAAFRINKPFHHIVIVANTHLYWDPELADVKLAQAKYLLSRLAQFKTLISDEFKCTPSLLLAGDFNSIPGDMVYSYLVSGYKKPAETIAEEVAPIPMCSVYEVTRGEPKFTNCTPGFTNTLDYIFFSPSDFIKPVSILQLPEPESPDVVGFLPNDHHPSDHLPIGAEFEISRE</sequence>
<comment type="similarity">
    <text evidence="1">Belongs to the alkB family.</text>
</comment>
<evidence type="ECO:0000256" key="1">
    <source>
        <dbReference type="ARBA" id="ARBA00007879"/>
    </source>
</evidence>
<dbReference type="InterPro" id="IPR027450">
    <property type="entry name" value="AlkB-like"/>
</dbReference>
<organism evidence="7 8">
    <name type="scientific">Brassica napus</name>
    <name type="common">Rape</name>
    <dbReference type="NCBI Taxonomy" id="3708"/>
    <lineage>
        <taxon>Eukaryota</taxon>
        <taxon>Viridiplantae</taxon>
        <taxon>Streptophyta</taxon>
        <taxon>Embryophyta</taxon>
        <taxon>Tracheophyta</taxon>
        <taxon>Spermatophyta</taxon>
        <taxon>Magnoliopsida</taxon>
        <taxon>eudicotyledons</taxon>
        <taxon>Gunneridae</taxon>
        <taxon>Pentapetalae</taxon>
        <taxon>rosids</taxon>
        <taxon>malvids</taxon>
        <taxon>Brassicales</taxon>
        <taxon>Brassicaceae</taxon>
        <taxon>Brassiceae</taxon>
        <taxon>Brassica</taxon>
    </lineage>
</organism>
<evidence type="ECO:0000256" key="3">
    <source>
        <dbReference type="SAM" id="MobiDB-lite"/>
    </source>
</evidence>
<proteinExistence type="inferred from homology"/>
<keyword evidence="4" id="KW-1133">Transmembrane helix</keyword>
<evidence type="ECO:0000313" key="8">
    <source>
        <dbReference type="Proteomes" id="UP000824890"/>
    </source>
</evidence>
<evidence type="ECO:0000256" key="2">
    <source>
        <dbReference type="PROSITE-ProRule" id="PRU00176"/>
    </source>
</evidence>
<dbReference type="SUPFAM" id="SSF51197">
    <property type="entry name" value="Clavaminate synthase-like"/>
    <property type="match status" value="1"/>
</dbReference>
<feature type="transmembrane region" description="Helical" evidence="4">
    <location>
        <begin position="377"/>
        <end position="396"/>
    </location>
</feature>
<dbReference type="InterPro" id="IPR050410">
    <property type="entry name" value="CCR4/nocturin_mRNA_transcr"/>
</dbReference>